<evidence type="ECO:0000256" key="2">
    <source>
        <dbReference type="SAM" id="Phobius"/>
    </source>
</evidence>
<evidence type="ECO:0000313" key="3">
    <source>
        <dbReference type="EMBL" id="CAL1355842.1"/>
    </source>
</evidence>
<keyword evidence="4" id="KW-1185">Reference proteome</keyword>
<name>A0AAV2CH51_9ROSI</name>
<keyword evidence="2" id="KW-1133">Transmembrane helix</keyword>
<proteinExistence type="predicted"/>
<sequence length="114" mass="12512">MGDRTFLVIFFFWAALTIVTPMLVLLSESSKQSLLLSNGDVVQNAEVVKPRKMMGYEAEAPGKKRNGTALENVSAVPSEAPKPSIEETDDGDYHPPRSEELVFPASERLADEDS</sequence>
<keyword evidence="2" id="KW-0472">Membrane</keyword>
<dbReference type="EMBL" id="OZ034813">
    <property type="protein sequence ID" value="CAL1355842.1"/>
    <property type="molecule type" value="Genomic_DNA"/>
</dbReference>
<keyword evidence="2" id="KW-0812">Transmembrane</keyword>
<dbReference type="Proteomes" id="UP001497516">
    <property type="component" value="Chromosome 1"/>
</dbReference>
<dbReference type="AlphaFoldDB" id="A0AAV2CH51"/>
<evidence type="ECO:0000313" key="4">
    <source>
        <dbReference type="Proteomes" id="UP001497516"/>
    </source>
</evidence>
<feature type="transmembrane region" description="Helical" evidence="2">
    <location>
        <begin position="6"/>
        <end position="26"/>
    </location>
</feature>
<evidence type="ECO:0000256" key="1">
    <source>
        <dbReference type="SAM" id="MobiDB-lite"/>
    </source>
</evidence>
<accession>A0AAV2CH51</accession>
<gene>
    <name evidence="3" type="ORF">LTRI10_LOCUS3574</name>
</gene>
<dbReference type="PANTHER" id="PTHR38396">
    <property type="entry name" value="TRANSMEMBRANE PROTEIN"/>
    <property type="match status" value="1"/>
</dbReference>
<reference evidence="3 4" key="1">
    <citation type="submission" date="2024-04" db="EMBL/GenBank/DDBJ databases">
        <authorList>
            <person name="Fracassetti M."/>
        </authorList>
    </citation>
    <scope>NUCLEOTIDE SEQUENCE [LARGE SCALE GENOMIC DNA]</scope>
</reference>
<protein>
    <submittedName>
        <fullName evidence="3">Uncharacterized protein</fullName>
    </submittedName>
</protein>
<feature type="compositionally biased region" description="Basic and acidic residues" evidence="1">
    <location>
        <begin position="91"/>
        <end position="100"/>
    </location>
</feature>
<feature type="region of interest" description="Disordered" evidence="1">
    <location>
        <begin position="58"/>
        <end position="114"/>
    </location>
</feature>
<organism evidence="3 4">
    <name type="scientific">Linum trigynum</name>
    <dbReference type="NCBI Taxonomy" id="586398"/>
    <lineage>
        <taxon>Eukaryota</taxon>
        <taxon>Viridiplantae</taxon>
        <taxon>Streptophyta</taxon>
        <taxon>Embryophyta</taxon>
        <taxon>Tracheophyta</taxon>
        <taxon>Spermatophyta</taxon>
        <taxon>Magnoliopsida</taxon>
        <taxon>eudicotyledons</taxon>
        <taxon>Gunneridae</taxon>
        <taxon>Pentapetalae</taxon>
        <taxon>rosids</taxon>
        <taxon>fabids</taxon>
        <taxon>Malpighiales</taxon>
        <taxon>Linaceae</taxon>
        <taxon>Linum</taxon>
    </lineage>
</organism>
<dbReference type="PANTHER" id="PTHR38396:SF1">
    <property type="entry name" value="TRANSMEMBRANE PROTEIN"/>
    <property type="match status" value="1"/>
</dbReference>